<keyword evidence="2" id="KW-1185">Reference proteome</keyword>
<evidence type="ECO:0000313" key="2">
    <source>
        <dbReference type="Proteomes" id="UP000235116"/>
    </source>
</evidence>
<organism evidence="1 2">
    <name type="scientific">Ketobacter alkanivorans</name>
    <dbReference type="NCBI Taxonomy" id="1917421"/>
    <lineage>
        <taxon>Bacteria</taxon>
        <taxon>Pseudomonadati</taxon>
        <taxon>Pseudomonadota</taxon>
        <taxon>Gammaproteobacteria</taxon>
        <taxon>Pseudomonadales</taxon>
        <taxon>Ketobacteraceae</taxon>
        <taxon>Ketobacter</taxon>
    </lineage>
</organism>
<dbReference type="EMBL" id="CP022684">
    <property type="protein sequence ID" value="AUM13108.1"/>
    <property type="molecule type" value="Genomic_DNA"/>
</dbReference>
<gene>
    <name evidence="1" type="ORF">Kalk_12030</name>
</gene>
<reference evidence="2" key="1">
    <citation type="submission" date="2017-08" db="EMBL/GenBank/DDBJ databases">
        <title>Direct submision.</title>
        <authorList>
            <person name="Kim S.-J."/>
            <person name="Rhee S.-K."/>
        </authorList>
    </citation>
    <scope>NUCLEOTIDE SEQUENCE [LARGE SCALE GENOMIC DNA]</scope>
    <source>
        <strain evidence="2">GI5</strain>
    </source>
</reference>
<protein>
    <submittedName>
        <fullName evidence="1">Uncharacterized protein</fullName>
    </submittedName>
</protein>
<dbReference type="KEGG" id="kak:Kalk_12030"/>
<name>A0A2K9LLA0_9GAMM</name>
<proteinExistence type="predicted"/>
<dbReference type="AlphaFoldDB" id="A0A2K9LLA0"/>
<evidence type="ECO:0000313" key="1">
    <source>
        <dbReference type="EMBL" id="AUM13108.1"/>
    </source>
</evidence>
<accession>A0A2K9LLA0</accession>
<dbReference type="Proteomes" id="UP000235116">
    <property type="component" value="Chromosome"/>
</dbReference>
<dbReference type="OrthoDB" id="9152429at2"/>
<dbReference type="RefSeq" id="WP_101894487.1">
    <property type="nucleotide sequence ID" value="NZ_CP022684.1"/>
</dbReference>
<sequence length="320" mass="36351">MMDYELGQTLLVQPDVPFQQIASTLQHLGWQPAETGQNPLLSGEPEFASWTWGGRKPVLIYSFNPIARLRVLDVATLPPAMRGLLSESLPLLQERDVDDLLFASEPRQRLLGIWAARETERLDLIPQAHRLRHDPDHSVAQQGRKLDERLQKILDSRESLLINLRLLAEVAEDIIRELDNPLYTRQLKPSPQDLHKLFDPAIAAAMIPEVDQLYASAPTADPGADYDQVAITAANAGLLRWPNELSDKFPRGYRNIAGWLQPQWIWLTWRCHDQPGQLLPKGGAHYDGLVWVEDHWIWLPKAYRLVSAALEKQTYGSSVH</sequence>